<dbReference type="Proteomes" id="UP000789833">
    <property type="component" value="Unassembled WGS sequence"/>
</dbReference>
<evidence type="ECO:0000259" key="1">
    <source>
        <dbReference type="SMART" id="SM00849"/>
    </source>
</evidence>
<dbReference type="SMART" id="SM00849">
    <property type="entry name" value="Lactamase_B"/>
    <property type="match status" value="1"/>
</dbReference>
<proteinExistence type="predicted"/>
<dbReference type="PANTHER" id="PTHR23131:SF4">
    <property type="entry name" value="METALLO-BETA-LACTAMASE SUPERFAMILY POTEIN"/>
    <property type="match status" value="1"/>
</dbReference>
<evidence type="ECO:0000313" key="2">
    <source>
        <dbReference type="EMBL" id="CAG9621521.1"/>
    </source>
</evidence>
<dbReference type="SUPFAM" id="SSF56281">
    <property type="entry name" value="Metallo-hydrolase/oxidoreductase"/>
    <property type="match status" value="1"/>
</dbReference>
<gene>
    <name evidence="2" type="ORF">BACCIP111883_02294</name>
</gene>
<dbReference type="PANTHER" id="PTHR23131">
    <property type="entry name" value="ENDORIBONUCLEASE LACTB2"/>
    <property type="match status" value="1"/>
</dbReference>
<dbReference type="InterPro" id="IPR036866">
    <property type="entry name" value="RibonucZ/Hydroxyglut_hydro"/>
</dbReference>
<dbReference type="InterPro" id="IPR050662">
    <property type="entry name" value="Sec-metab_biosynth-thioest"/>
</dbReference>
<sequence length="327" mass="37149">MMNEVFCKQEIKKITIPTPFAVGDVHTYVIISEKVTLVDAGVKTHQAWGIFQDELLKHGLKVMDIDQVIVTHHHPDHVGLLDYLPSNIPVFGHKRAHPWMTQDLRYFSSHEQYYKKLFKEMGVEERFYPVLATVDKPLRFSCRRGLTSFVSDGDKLDGLPGWRIIETPGHASSHIVLFDEKSGTLIGGDLILADISPNPLVEPPYLGEVDRKKAMLDYVQSIEKMNLLAIKRVLPGHGKVVEDVSALLATRLKQQEKRAKKVVDFVTKQPSSAYEICQYLFSSVYEKQLLLTLSETLGQIDYLLDKDLIIENNDTTPFTYQVGVIKE</sequence>
<name>A0ABM8YP48_9BACI</name>
<dbReference type="EMBL" id="CAKJTJ010000011">
    <property type="protein sequence ID" value="CAG9621521.1"/>
    <property type="molecule type" value="Genomic_DNA"/>
</dbReference>
<organism evidence="2 3">
    <name type="scientific">Sutcliffiella rhizosphaerae</name>
    <dbReference type="NCBI Taxonomy" id="2880967"/>
    <lineage>
        <taxon>Bacteria</taxon>
        <taxon>Bacillati</taxon>
        <taxon>Bacillota</taxon>
        <taxon>Bacilli</taxon>
        <taxon>Bacillales</taxon>
        <taxon>Bacillaceae</taxon>
        <taxon>Sutcliffiella</taxon>
    </lineage>
</organism>
<dbReference type="Pfam" id="PF00753">
    <property type="entry name" value="Lactamase_B"/>
    <property type="match status" value="1"/>
</dbReference>
<reference evidence="2 3" key="1">
    <citation type="submission" date="2021-10" db="EMBL/GenBank/DDBJ databases">
        <authorList>
            <person name="Criscuolo A."/>
        </authorList>
    </citation>
    <scope>NUCLEOTIDE SEQUENCE [LARGE SCALE GENOMIC DNA]</scope>
    <source>
        <strain evidence="3">CIP 111883</strain>
    </source>
</reference>
<evidence type="ECO:0000313" key="3">
    <source>
        <dbReference type="Proteomes" id="UP000789833"/>
    </source>
</evidence>
<dbReference type="Gene3D" id="3.60.15.10">
    <property type="entry name" value="Ribonuclease Z/Hydroxyacylglutathione hydrolase-like"/>
    <property type="match status" value="1"/>
</dbReference>
<comment type="caution">
    <text evidence="2">The sequence shown here is derived from an EMBL/GenBank/DDBJ whole genome shotgun (WGS) entry which is preliminary data.</text>
</comment>
<feature type="domain" description="Metallo-beta-lactamase" evidence="1">
    <location>
        <begin position="24"/>
        <end position="237"/>
    </location>
</feature>
<protein>
    <recommendedName>
        <fullName evidence="1">Metallo-beta-lactamase domain-containing protein</fullName>
    </recommendedName>
</protein>
<accession>A0ABM8YP48</accession>
<dbReference type="InterPro" id="IPR001279">
    <property type="entry name" value="Metallo-B-lactamas"/>
</dbReference>
<keyword evidence="3" id="KW-1185">Reference proteome</keyword>